<evidence type="ECO:0000313" key="2">
    <source>
        <dbReference type="Ensembl" id="ENSSMRP00000009819.1"/>
    </source>
</evidence>
<keyword evidence="3" id="KW-1185">Reference proteome</keyword>
<dbReference type="GO" id="GO:0005886">
    <property type="term" value="C:plasma membrane"/>
    <property type="evidence" value="ECO:0007669"/>
    <property type="project" value="Ensembl"/>
</dbReference>
<dbReference type="GeneTree" id="ENSGT00390000016800"/>
<dbReference type="InterPro" id="IPR008833">
    <property type="entry name" value="Surf2"/>
</dbReference>
<sequence>MCEEQEHLRMQPNLREDAGEGAGGALERFLEQHPSLRLVPPGKKVRCTLTGHELPCRLPELQAYTTGKKYLRLSKVSGVLDYSEYEPHIVPSTKNPHQLFCKLTLRHINKIPEHVLRHVQGRRYQKALSKYEECQKNGVEYVPACLMQKRRRRQHEEPDGSRQQRQKGGFWEPPLSDEDGSESEDSMSDLYPPELFPEKSPAVKESNDDLMTDSDEEVAKSALENGLNDESHEAMDTDTQTGTKRRKKQTGSLTKRFRRWNRKPRRFANAVNGK</sequence>
<feature type="compositionally biased region" description="Acidic residues" evidence="1">
    <location>
        <begin position="175"/>
        <end position="187"/>
    </location>
</feature>
<dbReference type="GO" id="GO:0016607">
    <property type="term" value="C:nuclear speck"/>
    <property type="evidence" value="ECO:0007669"/>
    <property type="project" value="Ensembl"/>
</dbReference>
<dbReference type="GO" id="GO:0005730">
    <property type="term" value="C:nucleolus"/>
    <property type="evidence" value="ECO:0007669"/>
    <property type="project" value="Ensembl"/>
</dbReference>
<dbReference type="PANTHER" id="PTHR34348">
    <property type="entry name" value="SURFEIT LOCUS PROTEIN 2"/>
    <property type="match status" value="1"/>
</dbReference>
<feature type="compositionally biased region" description="Basic residues" evidence="1">
    <location>
        <begin position="243"/>
        <end position="254"/>
    </location>
</feature>
<dbReference type="OMA" id="LEFVPAC"/>
<dbReference type="Ensembl" id="ENSSMRT00000011446.1">
    <property type="protein sequence ID" value="ENSSMRP00000009819.1"/>
    <property type="gene ID" value="ENSSMRG00000007810.1"/>
</dbReference>
<protein>
    <submittedName>
        <fullName evidence="2">Surfeit 2</fullName>
    </submittedName>
</protein>
<feature type="region of interest" description="Disordered" evidence="1">
    <location>
        <begin position="150"/>
        <end position="254"/>
    </location>
</feature>
<evidence type="ECO:0000256" key="1">
    <source>
        <dbReference type="SAM" id="MobiDB-lite"/>
    </source>
</evidence>
<dbReference type="Proteomes" id="UP000694421">
    <property type="component" value="Unplaced"/>
</dbReference>
<feature type="region of interest" description="Disordered" evidence="1">
    <location>
        <begin position="1"/>
        <end position="20"/>
    </location>
</feature>
<dbReference type="AlphaFoldDB" id="A0A8D0DN18"/>
<feature type="compositionally biased region" description="Basic and acidic residues" evidence="1">
    <location>
        <begin position="1"/>
        <end position="18"/>
    </location>
</feature>
<accession>A0A8D0DN18</accession>
<dbReference type="Pfam" id="PF05477">
    <property type="entry name" value="SURF2"/>
    <property type="match status" value="1"/>
</dbReference>
<proteinExistence type="predicted"/>
<name>A0A8D0DN18_SALMN</name>
<reference evidence="2" key="1">
    <citation type="submission" date="2025-08" db="UniProtKB">
        <authorList>
            <consortium name="Ensembl"/>
        </authorList>
    </citation>
    <scope>IDENTIFICATION</scope>
</reference>
<dbReference type="PANTHER" id="PTHR34348:SF1">
    <property type="entry name" value="SURFEIT LOCUS PROTEIN 2"/>
    <property type="match status" value="1"/>
</dbReference>
<evidence type="ECO:0000313" key="3">
    <source>
        <dbReference type="Proteomes" id="UP000694421"/>
    </source>
</evidence>
<reference evidence="2" key="2">
    <citation type="submission" date="2025-09" db="UniProtKB">
        <authorList>
            <consortium name="Ensembl"/>
        </authorList>
    </citation>
    <scope>IDENTIFICATION</scope>
</reference>
<organism evidence="2 3">
    <name type="scientific">Salvator merianae</name>
    <name type="common">Argentine black and white tegu</name>
    <name type="synonym">Tupinambis merianae</name>
    <dbReference type="NCBI Taxonomy" id="96440"/>
    <lineage>
        <taxon>Eukaryota</taxon>
        <taxon>Metazoa</taxon>
        <taxon>Chordata</taxon>
        <taxon>Craniata</taxon>
        <taxon>Vertebrata</taxon>
        <taxon>Euteleostomi</taxon>
        <taxon>Lepidosauria</taxon>
        <taxon>Squamata</taxon>
        <taxon>Bifurcata</taxon>
        <taxon>Unidentata</taxon>
        <taxon>Episquamata</taxon>
        <taxon>Laterata</taxon>
        <taxon>Teiioidea</taxon>
        <taxon>Teiidae</taxon>
        <taxon>Salvator</taxon>
    </lineage>
</organism>